<dbReference type="eggNOG" id="COG3090">
    <property type="taxonomic scope" value="Bacteria"/>
</dbReference>
<dbReference type="OrthoDB" id="2877624at2"/>
<evidence type="ECO:0000256" key="7">
    <source>
        <dbReference type="ARBA" id="ARBA00023136"/>
    </source>
</evidence>
<feature type="transmembrane region" description="Helical" evidence="9">
    <location>
        <begin position="35"/>
        <end position="58"/>
    </location>
</feature>
<evidence type="ECO:0000256" key="6">
    <source>
        <dbReference type="ARBA" id="ARBA00022989"/>
    </source>
</evidence>
<dbReference type="GO" id="GO:0005886">
    <property type="term" value="C:plasma membrane"/>
    <property type="evidence" value="ECO:0007669"/>
    <property type="project" value="UniProtKB-SubCell"/>
</dbReference>
<evidence type="ECO:0000313" key="11">
    <source>
        <dbReference type="EMBL" id="EKF19183.1"/>
    </source>
</evidence>
<dbReference type="InterPro" id="IPR055348">
    <property type="entry name" value="DctQ"/>
</dbReference>
<dbReference type="STRING" id="391937.NA2_08636"/>
<dbReference type="GO" id="GO:0022857">
    <property type="term" value="F:transmembrane transporter activity"/>
    <property type="evidence" value="ECO:0007669"/>
    <property type="project" value="UniProtKB-UniRule"/>
</dbReference>
<evidence type="ECO:0000256" key="9">
    <source>
        <dbReference type="RuleBase" id="RU369079"/>
    </source>
</evidence>
<evidence type="ECO:0000256" key="4">
    <source>
        <dbReference type="ARBA" id="ARBA00022519"/>
    </source>
</evidence>
<comment type="function">
    <text evidence="9">Part of the tripartite ATP-independent periplasmic (TRAP) transport system.</text>
</comment>
<reference evidence="11 12" key="1">
    <citation type="journal article" date="2012" name="J. Bacteriol.">
        <title>Genome Sequence of Nitratireductor pacificus Type Strain pht-3B.</title>
        <authorList>
            <person name="Lai Q."/>
            <person name="Li G."/>
            <person name="Shao Z."/>
        </authorList>
    </citation>
    <scope>NUCLEOTIDE SEQUENCE [LARGE SCALE GENOMIC DNA]</scope>
    <source>
        <strain evidence="12">pht-3B</strain>
    </source>
</reference>
<keyword evidence="3" id="KW-1003">Cell membrane</keyword>
<dbReference type="Pfam" id="PF04290">
    <property type="entry name" value="DctQ"/>
    <property type="match status" value="1"/>
</dbReference>
<comment type="caution">
    <text evidence="9">Lacks conserved residue(s) required for the propagation of feature annotation.</text>
</comment>
<dbReference type="EMBL" id="AMRM01000008">
    <property type="protein sequence ID" value="EKF19183.1"/>
    <property type="molecule type" value="Genomic_DNA"/>
</dbReference>
<proteinExistence type="inferred from homology"/>
<name>K2N4S6_9HYPH</name>
<dbReference type="PATRIC" id="fig|391937.3.peg.1773"/>
<keyword evidence="4 9" id="KW-0997">Cell inner membrane</keyword>
<gene>
    <name evidence="11" type="ORF">NA2_08636</name>
</gene>
<dbReference type="GO" id="GO:0015740">
    <property type="term" value="P:C4-dicarboxylate transport"/>
    <property type="evidence" value="ECO:0007669"/>
    <property type="project" value="TreeGrafter"/>
</dbReference>
<dbReference type="AlphaFoldDB" id="K2N4S6"/>
<evidence type="ECO:0000256" key="5">
    <source>
        <dbReference type="ARBA" id="ARBA00022692"/>
    </source>
</evidence>
<protein>
    <recommendedName>
        <fullName evidence="9">TRAP transporter small permease protein</fullName>
    </recommendedName>
</protein>
<keyword evidence="12" id="KW-1185">Reference proteome</keyword>
<comment type="similarity">
    <text evidence="8 9">Belongs to the TRAP transporter small permease family.</text>
</comment>
<comment type="subcellular location">
    <subcellularLocation>
        <location evidence="1 9">Cell inner membrane</location>
        <topology evidence="1 9">Multi-pass membrane protein</topology>
    </subcellularLocation>
</comment>
<evidence type="ECO:0000256" key="3">
    <source>
        <dbReference type="ARBA" id="ARBA00022475"/>
    </source>
</evidence>
<dbReference type="Proteomes" id="UP000006786">
    <property type="component" value="Unassembled WGS sequence"/>
</dbReference>
<feature type="transmembrane region" description="Helical" evidence="9">
    <location>
        <begin position="91"/>
        <end position="109"/>
    </location>
</feature>
<accession>K2N4S6</accession>
<feature type="transmembrane region" description="Helical" evidence="9">
    <location>
        <begin position="121"/>
        <end position="142"/>
    </location>
</feature>
<evidence type="ECO:0000256" key="8">
    <source>
        <dbReference type="ARBA" id="ARBA00038436"/>
    </source>
</evidence>
<keyword evidence="5 9" id="KW-0812">Transmembrane</keyword>
<keyword evidence="7 9" id="KW-0472">Membrane</keyword>
<dbReference type="PANTHER" id="PTHR35011:SF10">
    <property type="entry name" value="TRAP TRANSPORTER SMALL PERMEASE PROTEIN"/>
    <property type="match status" value="1"/>
</dbReference>
<dbReference type="InterPro" id="IPR007387">
    <property type="entry name" value="TRAP_DctQ"/>
</dbReference>
<evidence type="ECO:0000256" key="1">
    <source>
        <dbReference type="ARBA" id="ARBA00004429"/>
    </source>
</evidence>
<evidence type="ECO:0000256" key="2">
    <source>
        <dbReference type="ARBA" id="ARBA00022448"/>
    </source>
</evidence>
<comment type="subunit">
    <text evidence="9">The complex comprises the extracytoplasmic solute receptor protein and the two transmembrane proteins.</text>
</comment>
<keyword evidence="6 9" id="KW-1133">Transmembrane helix</keyword>
<comment type="caution">
    <text evidence="11">The sequence shown here is derived from an EMBL/GenBank/DDBJ whole genome shotgun (WGS) entry which is preliminary data.</text>
</comment>
<evidence type="ECO:0000259" key="10">
    <source>
        <dbReference type="Pfam" id="PF04290"/>
    </source>
</evidence>
<feature type="domain" description="Tripartite ATP-independent periplasmic transporters DctQ component" evidence="10">
    <location>
        <begin position="21"/>
        <end position="151"/>
    </location>
</feature>
<dbReference type="PANTHER" id="PTHR35011">
    <property type="entry name" value="2,3-DIKETO-L-GULONATE TRAP TRANSPORTER SMALL PERMEASE PROTEIN YIAM"/>
    <property type="match status" value="1"/>
</dbReference>
<keyword evidence="2 9" id="KW-0813">Transport</keyword>
<evidence type="ECO:0000313" key="12">
    <source>
        <dbReference type="Proteomes" id="UP000006786"/>
    </source>
</evidence>
<sequence length="157" mass="16937">MKSRNGIDRLALLPALLLLALAVITFVDVVGRNLLAMPLTGSFDIISYMMAVLVFAAAPAVTRSRSHVVVDLLDPFCPAWLARIRGAAIELLSAGILFLLAWRLGLYGIEAHEFDRVSPDIYLPIWPIAGFCAAVAAVTGFIHLANAARDILGEPEQ</sequence>
<dbReference type="RefSeq" id="WP_008596246.1">
    <property type="nucleotide sequence ID" value="NZ_AMRM01000008.1"/>
</dbReference>
<organism evidence="11 12">
    <name type="scientific">Nitratireductor pacificus pht-3B</name>
    <dbReference type="NCBI Taxonomy" id="391937"/>
    <lineage>
        <taxon>Bacteria</taxon>
        <taxon>Pseudomonadati</taxon>
        <taxon>Pseudomonadota</taxon>
        <taxon>Alphaproteobacteria</taxon>
        <taxon>Hyphomicrobiales</taxon>
        <taxon>Phyllobacteriaceae</taxon>
        <taxon>Nitratireductor</taxon>
    </lineage>
</organism>